<dbReference type="EMBL" id="CAJVPQ010000352">
    <property type="protein sequence ID" value="CAG8473988.1"/>
    <property type="molecule type" value="Genomic_DNA"/>
</dbReference>
<dbReference type="SUPFAM" id="SSF48452">
    <property type="entry name" value="TPR-like"/>
    <property type="match status" value="2"/>
</dbReference>
<protein>
    <submittedName>
        <fullName evidence="3">3487_t:CDS:1</fullName>
    </submittedName>
</protein>
<organism evidence="3 4">
    <name type="scientific">Funneliformis caledonium</name>
    <dbReference type="NCBI Taxonomy" id="1117310"/>
    <lineage>
        <taxon>Eukaryota</taxon>
        <taxon>Fungi</taxon>
        <taxon>Fungi incertae sedis</taxon>
        <taxon>Mucoromycota</taxon>
        <taxon>Glomeromycotina</taxon>
        <taxon>Glomeromycetes</taxon>
        <taxon>Glomerales</taxon>
        <taxon>Glomeraceae</taxon>
        <taxon>Funneliformis</taxon>
    </lineage>
</organism>
<proteinExistence type="predicted"/>
<dbReference type="InterPro" id="IPR019734">
    <property type="entry name" value="TPR_rpt"/>
</dbReference>
<keyword evidence="2" id="KW-1133">Transmembrane helix</keyword>
<dbReference type="Proteomes" id="UP000789570">
    <property type="component" value="Unassembled WGS sequence"/>
</dbReference>
<evidence type="ECO:0000256" key="1">
    <source>
        <dbReference type="SAM" id="MobiDB-lite"/>
    </source>
</evidence>
<dbReference type="Pfam" id="PF13176">
    <property type="entry name" value="TPR_7"/>
    <property type="match status" value="1"/>
</dbReference>
<sequence>MAFAASQIPRALAREFTLRNALSTTFKRPNKFITFHSFASHRQVGIKATVTTNRFFSTEQTNQAHQSSPKTNGTKPLLEESTKPEQPSTQKKPSGIHDYFTQNNNESGKTLPAFPIVLIFTASAIAFLGLYQYFYSNVNKYPEEIRKNLKKGLYYQNYRSDPTRAVNFYQTALTEAFNHAELDNSSPEVTGIMIQLGSLYEELGRVRDAVDVYTMAYDAIVTPNRTPVKLDGEKKLRSIGLAQKLGDLHQNLKQDEKAEKYFVWSVEQLLHSQHEVVQSNHDNINRDGLFSKGRDLTLPPWMTSTDLGASLEALATFYSSRHKYAYALPLYLRALSLINPPESSCHSAVLMNNISEVFTGMGNLEEAQGWAERGLKLVENFKQKRKNTECEEACGVLLFNLGMISELSGNFSKASEYYEKAREFAKKIGFRDCQYLCNNGVILPTSIIESPSLIFDYPSFLRELKFSDLYNGVTEWFSNVIGNLDELQTTFLKVLITEQLFKLFMSNCTNFDLLSLSDIPYEISMPLLPFLSGIGTCFTQLKTFHCVSKHRNKSGIFRAISQVSEFIETFVIGGVDSDMEVKALGVLIRAQKRLKTFKYTWDYQTKFQVVLSETLGALKSQAKTLTTIQFEYCNFMPCDSMEALAAFENLEYLKFIHCIYIGDKMNSLTLAKFSNLKHLGFYTNHIESPRYWICPDDVAALIENCHNSLEKVMLPRSTSCIESYYRLVKALRLCRNIKDLKIQMEEGDTKDLLEMLKA</sequence>
<keyword evidence="2" id="KW-0472">Membrane</keyword>
<dbReference type="SUPFAM" id="SSF52047">
    <property type="entry name" value="RNI-like"/>
    <property type="match status" value="1"/>
</dbReference>
<reference evidence="3" key="1">
    <citation type="submission" date="2021-06" db="EMBL/GenBank/DDBJ databases">
        <authorList>
            <person name="Kallberg Y."/>
            <person name="Tangrot J."/>
            <person name="Rosling A."/>
        </authorList>
    </citation>
    <scope>NUCLEOTIDE SEQUENCE</scope>
    <source>
        <strain evidence="3">UK204</strain>
    </source>
</reference>
<dbReference type="OrthoDB" id="10050400at2759"/>
<dbReference type="InterPro" id="IPR040201">
    <property type="entry name" value="Mrg3-like"/>
</dbReference>
<dbReference type="PANTHER" id="PTHR28142">
    <property type="entry name" value="MITOCHONDRIAL INNER MEMBRANE I-AAA PROTEASE SUPERCOMPLEX SUBUNIT MGR3-RELATED"/>
    <property type="match status" value="1"/>
</dbReference>
<evidence type="ECO:0000313" key="3">
    <source>
        <dbReference type="EMBL" id="CAG8473988.1"/>
    </source>
</evidence>
<evidence type="ECO:0000256" key="2">
    <source>
        <dbReference type="SAM" id="Phobius"/>
    </source>
</evidence>
<dbReference type="InterPro" id="IPR011990">
    <property type="entry name" value="TPR-like_helical_dom_sf"/>
</dbReference>
<dbReference type="PANTHER" id="PTHR28142:SF1">
    <property type="entry name" value="MITOCHONDRIAL INNER MEMBRANE I-AAA PROTEASE SUPERCOMPLEX SUBUNIT MGR3-RELATED"/>
    <property type="match status" value="1"/>
</dbReference>
<feature type="compositionally biased region" description="Polar residues" evidence="1">
    <location>
        <begin position="58"/>
        <end position="74"/>
    </location>
</feature>
<keyword evidence="2" id="KW-0812">Transmembrane</keyword>
<dbReference type="Gene3D" id="1.25.40.10">
    <property type="entry name" value="Tetratricopeptide repeat domain"/>
    <property type="match status" value="2"/>
</dbReference>
<feature type="transmembrane region" description="Helical" evidence="2">
    <location>
        <begin position="113"/>
        <end position="134"/>
    </location>
</feature>
<name>A0A9N8Z3I7_9GLOM</name>
<dbReference type="InterPro" id="IPR032675">
    <property type="entry name" value="LRR_dom_sf"/>
</dbReference>
<dbReference type="Gene3D" id="3.80.10.10">
    <property type="entry name" value="Ribonuclease Inhibitor"/>
    <property type="match status" value="1"/>
</dbReference>
<dbReference type="AlphaFoldDB" id="A0A9N8Z3I7"/>
<accession>A0A9N8Z3I7</accession>
<dbReference type="CDD" id="cd24145">
    <property type="entry name" value="Mgr3-like"/>
    <property type="match status" value="1"/>
</dbReference>
<dbReference type="Pfam" id="PF13181">
    <property type="entry name" value="TPR_8"/>
    <property type="match status" value="1"/>
</dbReference>
<dbReference type="SMART" id="SM00028">
    <property type="entry name" value="TPR"/>
    <property type="match status" value="4"/>
</dbReference>
<gene>
    <name evidence="3" type="ORF">FCALED_LOCUS2367</name>
</gene>
<comment type="caution">
    <text evidence="3">The sequence shown here is derived from an EMBL/GenBank/DDBJ whole genome shotgun (WGS) entry which is preliminary data.</text>
</comment>
<keyword evidence="4" id="KW-1185">Reference proteome</keyword>
<feature type="region of interest" description="Disordered" evidence="1">
    <location>
        <begin position="58"/>
        <end position="102"/>
    </location>
</feature>
<evidence type="ECO:0000313" key="4">
    <source>
        <dbReference type="Proteomes" id="UP000789570"/>
    </source>
</evidence>